<accession>A0A0L0UWH2</accession>
<evidence type="ECO:0000259" key="3">
    <source>
        <dbReference type="Pfam" id="PF01521"/>
    </source>
</evidence>
<evidence type="ECO:0000256" key="1">
    <source>
        <dbReference type="ARBA" id="ARBA00006718"/>
    </source>
</evidence>
<comment type="caution">
    <text evidence="4">The sequence shown here is derived from an EMBL/GenBank/DDBJ whole genome shotgun (WGS) entry which is preliminary data.</text>
</comment>
<proteinExistence type="inferred from homology"/>
<dbReference type="GO" id="GO:0005506">
    <property type="term" value="F:iron ion binding"/>
    <property type="evidence" value="ECO:0007669"/>
    <property type="project" value="TreeGrafter"/>
</dbReference>
<dbReference type="PANTHER" id="PTHR43011:SF1">
    <property type="entry name" value="IRON-SULFUR CLUSTER ASSEMBLY 2 HOMOLOG, MITOCHONDRIAL"/>
    <property type="match status" value="1"/>
</dbReference>
<organism evidence="4 5">
    <name type="scientific">Puccinia striiformis f. sp. tritici PST-78</name>
    <dbReference type="NCBI Taxonomy" id="1165861"/>
    <lineage>
        <taxon>Eukaryota</taxon>
        <taxon>Fungi</taxon>
        <taxon>Dikarya</taxon>
        <taxon>Basidiomycota</taxon>
        <taxon>Pucciniomycotina</taxon>
        <taxon>Pucciniomycetes</taxon>
        <taxon>Pucciniales</taxon>
        <taxon>Pucciniaceae</taxon>
        <taxon>Puccinia</taxon>
    </lineage>
</organism>
<feature type="region of interest" description="Disordered" evidence="2">
    <location>
        <begin position="1"/>
        <end position="20"/>
    </location>
</feature>
<dbReference type="GO" id="GO:0051539">
    <property type="term" value="F:4 iron, 4 sulfur cluster binding"/>
    <property type="evidence" value="ECO:0007669"/>
    <property type="project" value="TreeGrafter"/>
</dbReference>
<dbReference type="InterPro" id="IPR035903">
    <property type="entry name" value="HesB-like_dom_sf"/>
</dbReference>
<dbReference type="AlphaFoldDB" id="A0A0L0UWH2"/>
<dbReference type="Pfam" id="PF01521">
    <property type="entry name" value="Fe-S_biosyn"/>
    <property type="match status" value="1"/>
</dbReference>
<dbReference type="Gene3D" id="2.60.300.12">
    <property type="entry name" value="HesB-like domain"/>
    <property type="match status" value="1"/>
</dbReference>
<evidence type="ECO:0000313" key="4">
    <source>
        <dbReference type="EMBL" id="KNE91286.1"/>
    </source>
</evidence>
<dbReference type="OrthoDB" id="1938621at2759"/>
<evidence type="ECO:0000313" key="5">
    <source>
        <dbReference type="Proteomes" id="UP000054564"/>
    </source>
</evidence>
<gene>
    <name evidence="4" type="ORF">PSTG_15309</name>
</gene>
<comment type="similarity">
    <text evidence="1">Belongs to the HesB/IscA family.</text>
</comment>
<dbReference type="FunFam" id="2.60.300.12:FF:000010">
    <property type="entry name" value="Unplaced genomic scaffold supercont1.5, whole genome shotgun sequence"/>
    <property type="match status" value="1"/>
</dbReference>
<name>A0A0L0UWH2_9BASI</name>
<feature type="domain" description="Core" evidence="3">
    <location>
        <begin position="156"/>
        <end position="259"/>
    </location>
</feature>
<dbReference type="PANTHER" id="PTHR43011">
    <property type="entry name" value="IRON-SULFUR CLUSTER ASSEMBLY 2 HOMOLOG, MITOCHONDRIAL"/>
    <property type="match status" value="1"/>
</dbReference>
<sequence length="266" mass="29002">MKGISGTPRGRGTRSYTTSSGDLQLKSFGNTFSTKMSTSKLMIIVTRPSILRSSIRISNCEYNPTRFLATFSLLTSNKPDKSRLEYASTRQESLKTWLRQIHQDATTSHTADSSIQSQPQTNSNLGTTFATLVSTPIHRPSEDLSSPPSIVKPVGIKISPSAIEQIERVRKMDNKPNEALRLSVESGGCHGFQYKIAFTESPEDDDFVFTVGNRSGLVVIDEGSLGLMDGSTIEFATELIGSSFRIIDNPHSAGKGCGCGVSWELK</sequence>
<dbReference type="Proteomes" id="UP000054564">
    <property type="component" value="Unassembled WGS sequence"/>
</dbReference>
<dbReference type="NCBIfam" id="TIGR00049">
    <property type="entry name" value="iron-sulfur cluster assembly accessory protein"/>
    <property type="match status" value="1"/>
</dbReference>
<dbReference type="GO" id="GO:0005739">
    <property type="term" value="C:mitochondrion"/>
    <property type="evidence" value="ECO:0007669"/>
    <property type="project" value="TreeGrafter"/>
</dbReference>
<dbReference type="SUPFAM" id="SSF89360">
    <property type="entry name" value="HesB-like domain"/>
    <property type="match status" value="1"/>
</dbReference>
<dbReference type="InterPro" id="IPR016092">
    <property type="entry name" value="ATAP"/>
</dbReference>
<evidence type="ECO:0000256" key="2">
    <source>
        <dbReference type="SAM" id="MobiDB-lite"/>
    </source>
</evidence>
<dbReference type="EMBL" id="AJIL01000211">
    <property type="protein sequence ID" value="KNE91286.1"/>
    <property type="molecule type" value="Genomic_DNA"/>
</dbReference>
<protein>
    <recommendedName>
        <fullName evidence="3">Core domain-containing protein</fullName>
    </recommendedName>
</protein>
<feature type="region of interest" description="Disordered" evidence="2">
    <location>
        <begin position="105"/>
        <end position="126"/>
    </location>
</feature>
<dbReference type="GO" id="GO:0016226">
    <property type="term" value="P:iron-sulfur cluster assembly"/>
    <property type="evidence" value="ECO:0007669"/>
    <property type="project" value="InterPro"/>
</dbReference>
<keyword evidence="5" id="KW-1185">Reference proteome</keyword>
<reference evidence="5" key="1">
    <citation type="submission" date="2014-03" db="EMBL/GenBank/DDBJ databases">
        <title>The Genome Sequence of Puccinia striiformis f. sp. tritici PST-78.</title>
        <authorList>
            <consortium name="The Broad Institute Genome Sequencing Platform"/>
            <person name="Cuomo C."/>
            <person name="Hulbert S."/>
            <person name="Chen X."/>
            <person name="Walker B."/>
            <person name="Young S.K."/>
            <person name="Zeng Q."/>
            <person name="Gargeya S."/>
            <person name="Fitzgerald M."/>
            <person name="Haas B."/>
            <person name="Abouelleil A."/>
            <person name="Alvarado L."/>
            <person name="Arachchi H.M."/>
            <person name="Berlin A.M."/>
            <person name="Chapman S.B."/>
            <person name="Goldberg J."/>
            <person name="Griggs A."/>
            <person name="Gujja S."/>
            <person name="Hansen M."/>
            <person name="Howarth C."/>
            <person name="Imamovic A."/>
            <person name="Larimer J."/>
            <person name="McCowan C."/>
            <person name="Montmayeur A."/>
            <person name="Murphy C."/>
            <person name="Neiman D."/>
            <person name="Pearson M."/>
            <person name="Priest M."/>
            <person name="Roberts A."/>
            <person name="Saif S."/>
            <person name="Shea T."/>
            <person name="Sisk P."/>
            <person name="Sykes S."/>
            <person name="Wortman J."/>
            <person name="Nusbaum C."/>
            <person name="Birren B."/>
        </authorList>
    </citation>
    <scope>NUCLEOTIDE SEQUENCE [LARGE SCALE GENOMIC DNA]</scope>
    <source>
        <strain evidence="5">race PST-78</strain>
    </source>
</reference>
<dbReference type="GO" id="GO:0051537">
    <property type="term" value="F:2 iron, 2 sulfur cluster binding"/>
    <property type="evidence" value="ECO:0007669"/>
    <property type="project" value="TreeGrafter"/>
</dbReference>
<dbReference type="STRING" id="1165861.A0A0L0UWH2"/>
<dbReference type="InterPro" id="IPR000361">
    <property type="entry name" value="ATAP_core_dom"/>
</dbReference>